<evidence type="ECO:0000313" key="6">
    <source>
        <dbReference type="Proteomes" id="UP000823914"/>
    </source>
</evidence>
<evidence type="ECO:0000256" key="2">
    <source>
        <dbReference type="ARBA" id="ARBA00023277"/>
    </source>
</evidence>
<dbReference type="PANTHER" id="PTHR41695:SF1">
    <property type="entry name" value="1,4-ALPHA-GLUCAN BRANCHING ENZYME TK1436"/>
    <property type="match status" value="1"/>
</dbReference>
<dbReference type="EMBL" id="JAHLFV010000203">
    <property type="protein sequence ID" value="MBU3850639.1"/>
    <property type="molecule type" value="Genomic_DNA"/>
</dbReference>
<proteinExistence type="inferred from homology"/>
<dbReference type="PANTHER" id="PTHR41695">
    <property type="entry name" value="1,4-ALPHA-GLUCAN BRANCHING ENZYME RV3031-RELATED"/>
    <property type="match status" value="1"/>
</dbReference>
<feature type="domain" description="Alpha-amylase/4-alpha-glucanotransferase C-terminal" evidence="4">
    <location>
        <begin position="450"/>
        <end position="574"/>
    </location>
</feature>
<dbReference type="GO" id="GO:0005576">
    <property type="term" value="C:extracellular region"/>
    <property type="evidence" value="ECO:0007669"/>
    <property type="project" value="TreeGrafter"/>
</dbReference>
<dbReference type="SUPFAM" id="SSF74650">
    <property type="entry name" value="Galactose mutarotase-like"/>
    <property type="match status" value="1"/>
</dbReference>
<gene>
    <name evidence="5" type="ORF">IAA16_08740</name>
</gene>
<reference evidence="5" key="2">
    <citation type="submission" date="2021-04" db="EMBL/GenBank/DDBJ databases">
        <authorList>
            <person name="Gilroy R."/>
        </authorList>
    </citation>
    <scope>NUCLEOTIDE SEQUENCE</scope>
    <source>
        <strain evidence="5">Gambia15-2214</strain>
    </source>
</reference>
<dbReference type="Gene3D" id="2.70.98.10">
    <property type="match status" value="2"/>
</dbReference>
<evidence type="ECO:0000256" key="1">
    <source>
        <dbReference type="ARBA" id="ARBA00006821"/>
    </source>
</evidence>
<evidence type="ECO:0000259" key="4">
    <source>
        <dbReference type="Pfam" id="PF09095"/>
    </source>
</evidence>
<name>A0A9E2P007_9SPIR</name>
<protein>
    <submittedName>
        <fullName evidence="5">DUF1926 domain-containing protein</fullName>
    </submittedName>
</protein>
<dbReference type="GO" id="GO:0003844">
    <property type="term" value="F:1,4-alpha-glucan branching enzyme activity"/>
    <property type="evidence" value="ECO:0007669"/>
    <property type="project" value="InterPro"/>
</dbReference>
<dbReference type="InterPro" id="IPR011013">
    <property type="entry name" value="Gal_mutarotase_sf_dom"/>
</dbReference>
<dbReference type="Pfam" id="PF03065">
    <property type="entry name" value="Glyco_hydro_57"/>
    <property type="match status" value="1"/>
</dbReference>
<sequence>MGTIHFCFDIYSKDIQFLSQLDTGLPFKKALEEGFESQLNQYYKMFHFLFSHPSYRFSLSIPGRQLDLFSRLHREITVVLSDLVGNKQVELLGGAYYEPLLPNILPADRVGQIELYTTALRRHTGKRPRGMVIPNNAWDPSLVTCLKTCSMDFVLMDSRLIPQYKNQSLPYIIQELGKVLYVLGQHQQHLPFDAQGRPIPPKDYLYQLEDLVFTSCHEAEHPLVCCSLSLSDFCALIDSGWLEDMEQTLKHEMTRAEFQWTLPSKYIKETQHFQRTYIPAGILTAKKLSSQETSSGTNAFPEMVVVNSYDYLLHQPRNYFLYSKMVHVSTLINNKNRKEKNSRKSARDLLWEAQSGEAYLAEPNFNSQWSHEGAYHSLLQAEHIIRDYSGFFDSVTSYDYDADGIKEYICQFPEFNAYIQGRGGSLFEYDVFRTTKNYAGSNGKNTGLFLDYFLENEFVSKSDLFTGQLYREVTFDGKRRDIKLTAKSRLGEKRQTISLRKNYYMSADGISVQYIIKNESQETFRHFFAVECNLLLDISHTSDPLDTEIIFGETDQLQVFHNEIPKENLKSVSVFRFSDKELSFVFTLNEKATLHLSENKGSLSATMVWLVDIPAQREIEKSIMFSVLPKKVINPKKKRK</sequence>
<dbReference type="SUPFAM" id="SSF88713">
    <property type="entry name" value="Glycoside hydrolase/deacetylase"/>
    <property type="match status" value="1"/>
</dbReference>
<dbReference type="Proteomes" id="UP000823914">
    <property type="component" value="Unassembled WGS sequence"/>
</dbReference>
<dbReference type="Gene3D" id="3.20.110.20">
    <property type="match status" value="1"/>
</dbReference>
<organism evidence="5 6">
    <name type="scientific">Candidatus Treponema excrementipullorum</name>
    <dbReference type="NCBI Taxonomy" id="2838768"/>
    <lineage>
        <taxon>Bacteria</taxon>
        <taxon>Pseudomonadati</taxon>
        <taxon>Spirochaetota</taxon>
        <taxon>Spirochaetia</taxon>
        <taxon>Spirochaetales</taxon>
        <taxon>Treponemataceae</taxon>
        <taxon>Treponema</taxon>
    </lineage>
</organism>
<keyword evidence="2" id="KW-0119">Carbohydrate metabolism</keyword>
<comment type="similarity">
    <text evidence="1">Belongs to the glycosyl hydrolase 57 family.</text>
</comment>
<evidence type="ECO:0000259" key="3">
    <source>
        <dbReference type="Pfam" id="PF03065"/>
    </source>
</evidence>
<accession>A0A9E2P007</accession>
<dbReference type="Pfam" id="PF09095">
    <property type="entry name" value="AmyA-gluTrfs_C"/>
    <property type="match status" value="1"/>
</dbReference>
<evidence type="ECO:0000313" key="5">
    <source>
        <dbReference type="EMBL" id="MBU3850639.1"/>
    </source>
</evidence>
<dbReference type="GO" id="GO:0030246">
    <property type="term" value="F:carbohydrate binding"/>
    <property type="evidence" value="ECO:0007669"/>
    <property type="project" value="InterPro"/>
</dbReference>
<dbReference type="InterPro" id="IPR015179">
    <property type="entry name" value="A-amylase/a-glucTrfase_C"/>
</dbReference>
<feature type="domain" description="Glycoside hydrolase family 57 N-terminal" evidence="3">
    <location>
        <begin position="34"/>
        <end position="209"/>
    </location>
</feature>
<dbReference type="InterPro" id="IPR040042">
    <property type="entry name" value="Branching_enz_MT3115-like"/>
</dbReference>
<dbReference type="InterPro" id="IPR014718">
    <property type="entry name" value="GH-type_carb-bd"/>
</dbReference>
<dbReference type="GO" id="GO:0030979">
    <property type="term" value="P:alpha-glucan biosynthetic process"/>
    <property type="evidence" value="ECO:0007669"/>
    <property type="project" value="InterPro"/>
</dbReference>
<dbReference type="AlphaFoldDB" id="A0A9E2P007"/>
<comment type="caution">
    <text evidence="5">The sequence shown here is derived from an EMBL/GenBank/DDBJ whole genome shotgun (WGS) entry which is preliminary data.</text>
</comment>
<dbReference type="InterPro" id="IPR004300">
    <property type="entry name" value="Glyco_hydro_57_N"/>
</dbReference>
<dbReference type="InterPro" id="IPR011330">
    <property type="entry name" value="Glyco_hydro/deAcase_b/a-brl"/>
</dbReference>
<reference evidence="5" key="1">
    <citation type="journal article" date="2021" name="PeerJ">
        <title>Extensive microbial diversity within the chicken gut microbiome revealed by metagenomics and culture.</title>
        <authorList>
            <person name="Gilroy R."/>
            <person name="Ravi A."/>
            <person name="Getino M."/>
            <person name="Pursley I."/>
            <person name="Horton D.L."/>
            <person name="Alikhan N.F."/>
            <person name="Baker D."/>
            <person name="Gharbi K."/>
            <person name="Hall N."/>
            <person name="Watson M."/>
            <person name="Adriaenssens E.M."/>
            <person name="Foster-Nyarko E."/>
            <person name="Jarju S."/>
            <person name="Secka A."/>
            <person name="Antonio M."/>
            <person name="Oren A."/>
            <person name="Chaudhuri R.R."/>
            <person name="La Ragione R."/>
            <person name="Hildebrand F."/>
            <person name="Pallen M.J."/>
        </authorList>
    </citation>
    <scope>NUCLEOTIDE SEQUENCE</scope>
    <source>
        <strain evidence="5">Gambia15-2214</strain>
    </source>
</reference>